<accession>A0A085M5B1</accession>
<dbReference type="EMBL" id="KL363228">
    <property type="protein sequence ID" value="KFD52407.1"/>
    <property type="molecule type" value="Genomic_DNA"/>
</dbReference>
<protein>
    <submittedName>
        <fullName evidence="1">Uncharacterized protein</fullName>
    </submittedName>
</protein>
<sequence>GPVGNGHWLLEMEARATLWEERFFERMYEQNQQHGKCWFAIALERLWLHASWQACQKLLRTDCRSHIASAIKRVPWWSFNDVGMFAKL</sequence>
<dbReference type="AlphaFoldDB" id="A0A085M5B1"/>
<dbReference type="Proteomes" id="UP000030758">
    <property type="component" value="Unassembled WGS sequence"/>
</dbReference>
<organism evidence="1 3">
    <name type="scientific">Trichuris suis</name>
    <name type="common">pig whipworm</name>
    <dbReference type="NCBI Taxonomy" id="68888"/>
    <lineage>
        <taxon>Eukaryota</taxon>
        <taxon>Metazoa</taxon>
        <taxon>Ecdysozoa</taxon>
        <taxon>Nematoda</taxon>
        <taxon>Enoplea</taxon>
        <taxon>Dorylaimia</taxon>
        <taxon>Trichinellida</taxon>
        <taxon>Trichuridae</taxon>
        <taxon>Trichuris</taxon>
    </lineage>
</organism>
<proteinExistence type="predicted"/>
<dbReference type="Proteomes" id="UP000030764">
    <property type="component" value="Unassembled WGS sequence"/>
</dbReference>
<evidence type="ECO:0000313" key="1">
    <source>
        <dbReference type="EMBL" id="KFD52407.1"/>
    </source>
</evidence>
<dbReference type="EMBL" id="KL367491">
    <property type="protein sequence ID" value="KFD69988.1"/>
    <property type="molecule type" value="Genomic_DNA"/>
</dbReference>
<feature type="non-terminal residue" evidence="1">
    <location>
        <position position="1"/>
    </location>
</feature>
<feature type="non-terminal residue" evidence="1">
    <location>
        <position position="88"/>
    </location>
</feature>
<evidence type="ECO:0000313" key="3">
    <source>
        <dbReference type="Proteomes" id="UP000030764"/>
    </source>
</evidence>
<keyword evidence="3" id="KW-1185">Reference proteome</keyword>
<name>A0A085M5B1_9BILA</name>
<evidence type="ECO:0000313" key="2">
    <source>
        <dbReference type="EMBL" id="KFD69988.1"/>
    </source>
</evidence>
<reference evidence="1 3" key="1">
    <citation type="journal article" date="2014" name="Nat. Genet.">
        <title>Genome and transcriptome of the porcine whipworm Trichuris suis.</title>
        <authorList>
            <person name="Jex A.R."/>
            <person name="Nejsum P."/>
            <person name="Schwarz E.M."/>
            <person name="Hu L."/>
            <person name="Young N.D."/>
            <person name="Hall R.S."/>
            <person name="Korhonen P.K."/>
            <person name="Liao S."/>
            <person name="Thamsborg S."/>
            <person name="Xia J."/>
            <person name="Xu P."/>
            <person name="Wang S."/>
            <person name="Scheerlinck J.P."/>
            <person name="Hofmann A."/>
            <person name="Sternberg P.W."/>
            <person name="Wang J."/>
            <person name="Gasser R.B."/>
        </authorList>
    </citation>
    <scope>NUCLEOTIDE SEQUENCE [LARGE SCALE GENOMIC DNA]</scope>
    <source>
        <strain evidence="2">DCEP-RM93F</strain>
        <strain evidence="1">DCEP-RM93M</strain>
    </source>
</reference>
<gene>
    <name evidence="1" type="ORF">M513_06788</name>
    <name evidence="2" type="ORF">M514_06788</name>
</gene>